<reference evidence="3 4" key="1">
    <citation type="journal article" date="2009" name="Stand. Genomic Sci.">
        <title>Complete genome sequence of Catenulispora acidiphila type strain (ID 139908).</title>
        <authorList>
            <person name="Copeland A."/>
            <person name="Lapidus A."/>
            <person name="Glavina Del Rio T."/>
            <person name="Nolan M."/>
            <person name="Lucas S."/>
            <person name="Chen F."/>
            <person name="Tice H."/>
            <person name="Cheng J.F."/>
            <person name="Bruce D."/>
            <person name="Goodwin L."/>
            <person name="Pitluck S."/>
            <person name="Mikhailova N."/>
            <person name="Pati A."/>
            <person name="Ivanova N."/>
            <person name="Mavromatis K."/>
            <person name="Chen A."/>
            <person name="Palaniappan K."/>
            <person name="Chain P."/>
            <person name="Land M."/>
            <person name="Hauser L."/>
            <person name="Chang Y.J."/>
            <person name="Jeffries C.D."/>
            <person name="Chertkov O."/>
            <person name="Brettin T."/>
            <person name="Detter J.C."/>
            <person name="Han C."/>
            <person name="Ali Z."/>
            <person name="Tindall B.J."/>
            <person name="Goker M."/>
            <person name="Bristow J."/>
            <person name="Eisen J.A."/>
            <person name="Markowitz V."/>
            <person name="Hugenholtz P."/>
            <person name="Kyrpides N.C."/>
            <person name="Klenk H.P."/>
        </authorList>
    </citation>
    <scope>NUCLEOTIDE SEQUENCE [LARGE SCALE GENOMIC DNA]</scope>
    <source>
        <strain evidence="4">DSM 44928 / JCM 14897 / NBRC 102108 / NRRL B-24433 / ID139908</strain>
    </source>
</reference>
<evidence type="ECO:0000313" key="3">
    <source>
        <dbReference type="EMBL" id="ACU77366.1"/>
    </source>
</evidence>
<dbReference type="RefSeq" id="WP_015797091.1">
    <property type="nucleotide sequence ID" value="NC_013131.1"/>
</dbReference>
<evidence type="ECO:0000259" key="2">
    <source>
        <dbReference type="Pfam" id="PF14020"/>
    </source>
</evidence>
<dbReference type="InterPro" id="IPR025330">
    <property type="entry name" value="DUF4236"/>
</dbReference>
<dbReference type="Pfam" id="PF14020">
    <property type="entry name" value="DUF4236"/>
    <property type="match status" value="1"/>
</dbReference>
<dbReference type="InParanoid" id="C7PYP4"/>
<dbReference type="EMBL" id="CP001700">
    <property type="protein sequence ID" value="ACU77366.1"/>
    <property type="molecule type" value="Genomic_DNA"/>
</dbReference>
<proteinExistence type="predicted"/>
<sequence length="233" mass="25617">MGFRYRKTFKAGPIRVTASKSGISYSAGVKGARVTKRADGRVQTTLSAPGTGLSYTKSSSSTKKPTRASSVKAAKPTATPTKSQAAKRRMPTRSELEQAWRATGRPLPAHGTRISERKATFLAGFMGLIARPDEETYFFLNISKLNPARDVLVLTSQRLLMFQANQVLRNSKILAVDLSSLRAVTIRRRPWSASLVLHDFEGTDQIVCGTVSPKALVWLRETTKHDPLFVLPD</sequence>
<dbReference type="OrthoDB" id="5111285at2"/>
<dbReference type="eggNOG" id="ENOG5033GAK">
    <property type="taxonomic scope" value="Bacteria"/>
</dbReference>
<feature type="compositionally biased region" description="Low complexity" evidence="1">
    <location>
        <begin position="54"/>
        <end position="70"/>
    </location>
</feature>
<dbReference type="KEGG" id="cai:Caci_8546"/>
<organism evidence="3 4">
    <name type="scientific">Catenulispora acidiphila (strain DSM 44928 / JCM 14897 / NBRC 102108 / NRRL B-24433 / ID139908)</name>
    <dbReference type="NCBI Taxonomy" id="479433"/>
    <lineage>
        <taxon>Bacteria</taxon>
        <taxon>Bacillati</taxon>
        <taxon>Actinomycetota</taxon>
        <taxon>Actinomycetes</taxon>
        <taxon>Catenulisporales</taxon>
        <taxon>Catenulisporaceae</taxon>
        <taxon>Catenulispora</taxon>
    </lineage>
</organism>
<dbReference type="HOGENOM" id="CLU_1188228_0_0_11"/>
<evidence type="ECO:0000256" key="1">
    <source>
        <dbReference type="SAM" id="MobiDB-lite"/>
    </source>
</evidence>
<dbReference type="Proteomes" id="UP000000851">
    <property type="component" value="Chromosome"/>
</dbReference>
<protein>
    <recommendedName>
        <fullName evidence="2">DUF4236 domain-containing protein</fullName>
    </recommendedName>
</protein>
<evidence type="ECO:0000313" key="4">
    <source>
        <dbReference type="Proteomes" id="UP000000851"/>
    </source>
</evidence>
<name>C7PYP4_CATAD</name>
<keyword evidence="4" id="KW-1185">Reference proteome</keyword>
<dbReference type="AlphaFoldDB" id="C7PYP4"/>
<feature type="region of interest" description="Disordered" evidence="1">
    <location>
        <begin position="34"/>
        <end position="93"/>
    </location>
</feature>
<dbReference type="STRING" id="479433.Caci_8546"/>
<gene>
    <name evidence="3" type="ordered locus">Caci_8546</name>
</gene>
<feature type="domain" description="DUF4236" evidence="2">
    <location>
        <begin position="3"/>
        <end position="56"/>
    </location>
</feature>
<accession>C7PYP4</accession>